<reference evidence="1 2" key="2">
    <citation type="submission" date="2014-05" db="EMBL/GenBank/DDBJ databases">
        <title>Genome sequence of the 3-chlorobenzoate degrading bacterium Pseudomonas knackmussii B13 shows multiple evidence for horizontal gene transfer.</title>
        <authorList>
            <person name="Miyazaki R."/>
            <person name="Bertelli C."/>
            <person name="Falquet L."/>
            <person name="Robinson-Rechavi M."/>
            <person name="Gharib W."/>
            <person name="Roy S."/>
            <person name="Van der Meer J.R."/>
        </authorList>
    </citation>
    <scope>NUCLEOTIDE SEQUENCE [LARGE SCALE GENOMIC DNA]</scope>
    <source>
        <strain evidence="1 2">B13</strain>
    </source>
</reference>
<dbReference type="HOGENOM" id="CLU_3383351_0_0_6"/>
<name>A0A024HEB2_PSEKB</name>
<sequence>MIALYATAAARVDKDFTAVGPYAPRCCQRECAI</sequence>
<proteinExistence type="predicted"/>
<accession>A0A024HEB2</accession>
<reference evidence="1 2" key="1">
    <citation type="submission" date="2013-03" db="EMBL/GenBank/DDBJ databases">
        <authorList>
            <person name="Linke B."/>
        </authorList>
    </citation>
    <scope>NUCLEOTIDE SEQUENCE [LARGE SCALE GENOMIC DNA]</scope>
    <source>
        <strain evidence="1 2">B13</strain>
    </source>
</reference>
<evidence type="ECO:0000313" key="1">
    <source>
        <dbReference type="EMBL" id="CDF83186.1"/>
    </source>
</evidence>
<dbReference type="STRING" id="1301098.PKB_1836"/>
<protein>
    <submittedName>
        <fullName evidence="1">Uncharacterized protein</fullName>
    </submittedName>
</protein>
<evidence type="ECO:0000313" key="2">
    <source>
        <dbReference type="Proteomes" id="UP000025241"/>
    </source>
</evidence>
<dbReference type="KEGG" id="pkc:PKB_1836"/>
<dbReference type="EMBL" id="HG322950">
    <property type="protein sequence ID" value="CDF83186.1"/>
    <property type="molecule type" value="Genomic_DNA"/>
</dbReference>
<gene>
    <name evidence="1" type="ORF">PKB_1836</name>
</gene>
<keyword evidence="2" id="KW-1185">Reference proteome</keyword>
<dbReference type="AlphaFoldDB" id="A0A024HEB2"/>
<organism evidence="1 2">
    <name type="scientific">Pseudomonas knackmussii (strain DSM 6978 / CCUG 54928 / LMG 23759 / B13)</name>
    <dbReference type="NCBI Taxonomy" id="1301098"/>
    <lineage>
        <taxon>Bacteria</taxon>
        <taxon>Pseudomonadati</taxon>
        <taxon>Pseudomonadota</taxon>
        <taxon>Gammaproteobacteria</taxon>
        <taxon>Pseudomonadales</taxon>
        <taxon>Pseudomonadaceae</taxon>
        <taxon>Pseudomonas</taxon>
    </lineage>
</organism>
<dbReference type="Proteomes" id="UP000025241">
    <property type="component" value="Chromosome I"/>
</dbReference>